<keyword evidence="1" id="KW-0472">Membrane</keyword>
<evidence type="ECO:0000256" key="1">
    <source>
        <dbReference type="SAM" id="Phobius"/>
    </source>
</evidence>
<organism evidence="2 3">
    <name type="scientific">Meloidogyne enterolobii</name>
    <name type="common">Root-knot nematode worm</name>
    <name type="synonym">Meloidogyne mayaguensis</name>
    <dbReference type="NCBI Taxonomy" id="390850"/>
    <lineage>
        <taxon>Eukaryota</taxon>
        <taxon>Metazoa</taxon>
        <taxon>Ecdysozoa</taxon>
        <taxon>Nematoda</taxon>
        <taxon>Chromadorea</taxon>
        <taxon>Rhabditida</taxon>
        <taxon>Tylenchina</taxon>
        <taxon>Tylenchomorpha</taxon>
        <taxon>Tylenchoidea</taxon>
        <taxon>Meloidogynidae</taxon>
        <taxon>Meloidogyninae</taxon>
        <taxon>Meloidogyne</taxon>
    </lineage>
</organism>
<reference evidence="2 3" key="1">
    <citation type="submission" date="2020-08" db="EMBL/GenBank/DDBJ databases">
        <authorList>
            <person name="Koutsovoulos G."/>
            <person name="Danchin GJ E."/>
        </authorList>
    </citation>
    <scope>NUCLEOTIDE SEQUENCE [LARGE SCALE GENOMIC DNA]</scope>
</reference>
<dbReference type="EMBL" id="CAJEWN010000785">
    <property type="protein sequence ID" value="CAD2190059.1"/>
    <property type="molecule type" value="Genomic_DNA"/>
</dbReference>
<comment type="caution">
    <text evidence="2">The sequence shown here is derived from an EMBL/GenBank/DDBJ whole genome shotgun (WGS) entry which is preliminary data.</text>
</comment>
<feature type="transmembrane region" description="Helical" evidence="1">
    <location>
        <begin position="51"/>
        <end position="73"/>
    </location>
</feature>
<gene>
    <name evidence="2" type="ORF">MENT_LOCUS42817</name>
</gene>
<dbReference type="AlphaFoldDB" id="A0A6V7WSM1"/>
<keyword evidence="1" id="KW-0812">Transmembrane</keyword>
<evidence type="ECO:0000313" key="3">
    <source>
        <dbReference type="Proteomes" id="UP000580250"/>
    </source>
</evidence>
<accession>A0A6V7WSM1</accession>
<protein>
    <submittedName>
        <fullName evidence="2">Uncharacterized protein</fullName>
    </submittedName>
</protein>
<name>A0A6V7WSM1_MELEN</name>
<keyword evidence="1" id="KW-1133">Transmembrane helix</keyword>
<evidence type="ECO:0000313" key="2">
    <source>
        <dbReference type="EMBL" id="CAD2190059.1"/>
    </source>
</evidence>
<proteinExistence type="predicted"/>
<sequence>MILITFILDILLQLYQFFILPYIGGGIETINEINDNWNFIVVGSIQSKAELIVLFIYHVVPYLIILFCAIKMIKYVNAHIGYDNKMKKMLKQLTLTLILLVHIRGGARLVSRVSYLVFFRGHVSRIS</sequence>
<dbReference type="Proteomes" id="UP000580250">
    <property type="component" value="Unassembled WGS sequence"/>
</dbReference>